<organism evidence="8 9">
    <name type="scientific">Eptatretus burgeri</name>
    <name type="common">Inshore hagfish</name>
    <dbReference type="NCBI Taxonomy" id="7764"/>
    <lineage>
        <taxon>Eukaryota</taxon>
        <taxon>Metazoa</taxon>
        <taxon>Chordata</taxon>
        <taxon>Craniata</taxon>
        <taxon>Vertebrata</taxon>
        <taxon>Cyclostomata</taxon>
        <taxon>Myxini</taxon>
        <taxon>Myxiniformes</taxon>
        <taxon>Myxinidae</taxon>
        <taxon>Eptatretinae</taxon>
        <taxon>Eptatretus</taxon>
    </lineage>
</organism>
<reference evidence="8" key="1">
    <citation type="submission" date="2025-08" db="UniProtKB">
        <authorList>
            <consortium name="Ensembl"/>
        </authorList>
    </citation>
    <scope>IDENTIFICATION</scope>
</reference>
<reference evidence="8" key="2">
    <citation type="submission" date="2025-09" db="UniProtKB">
        <authorList>
            <consortium name="Ensembl"/>
        </authorList>
    </citation>
    <scope>IDENTIFICATION</scope>
</reference>
<keyword evidence="2 5" id="KW-0863">Zinc-finger</keyword>
<keyword evidence="1" id="KW-0479">Metal-binding</keyword>
<dbReference type="GO" id="GO:0008270">
    <property type="term" value="F:zinc ion binding"/>
    <property type="evidence" value="ECO:0007669"/>
    <property type="project" value="UniProtKB-KW"/>
</dbReference>
<dbReference type="PROSITE" id="PS51905">
    <property type="entry name" value="ZF_UBZ1"/>
    <property type="match status" value="2"/>
</dbReference>
<evidence type="ECO:0000313" key="8">
    <source>
        <dbReference type="Ensembl" id="ENSEBUP00000026133.1"/>
    </source>
</evidence>
<dbReference type="InterPro" id="IPR041641">
    <property type="entry name" value="CALCOCO1/2_Zn_UBZ1"/>
</dbReference>
<dbReference type="Proteomes" id="UP000694388">
    <property type="component" value="Unplaced"/>
</dbReference>
<evidence type="ECO:0000256" key="6">
    <source>
        <dbReference type="SAM" id="MobiDB-lite"/>
    </source>
</evidence>
<keyword evidence="9" id="KW-1185">Reference proteome</keyword>
<evidence type="ECO:0000256" key="3">
    <source>
        <dbReference type="ARBA" id="ARBA00022833"/>
    </source>
</evidence>
<protein>
    <recommendedName>
        <fullName evidence="7">UBZ1-type domain-containing protein</fullName>
    </recommendedName>
</protein>
<dbReference type="PANTHER" id="PTHR31915:SF6">
    <property type="entry name" value="SKICH DOMAIN-CONTAINING PROTEIN"/>
    <property type="match status" value="1"/>
</dbReference>
<name>A0A8C4RB32_EPTBU</name>
<dbReference type="Ensembl" id="ENSEBUT00000026709.1">
    <property type="protein sequence ID" value="ENSEBUP00000026133.1"/>
    <property type="gene ID" value="ENSEBUG00000016104.1"/>
</dbReference>
<feature type="compositionally biased region" description="Acidic residues" evidence="6">
    <location>
        <begin position="176"/>
        <end position="186"/>
    </location>
</feature>
<feature type="compositionally biased region" description="Polar residues" evidence="6">
    <location>
        <begin position="203"/>
        <end position="219"/>
    </location>
</feature>
<dbReference type="AlphaFoldDB" id="A0A8C4RB32"/>
<dbReference type="InterPro" id="IPR051002">
    <property type="entry name" value="UBA_autophagy_assoc_protein"/>
</dbReference>
<dbReference type="Pfam" id="PF18112">
    <property type="entry name" value="Zn-C2H2_12"/>
    <property type="match status" value="2"/>
</dbReference>
<dbReference type="PANTHER" id="PTHR31915">
    <property type="entry name" value="SKICH DOMAIN-CONTAINING PROTEIN"/>
    <property type="match status" value="1"/>
</dbReference>
<evidence type="ECO:0000256" key="1">
    <source>
        <dbReference type="ARBA" id="ARBA00022723"/>
    </source>
</evidence>
<keyword evidence="4" id="KW-0175">Coiled coil</keyword>
<evidence type="ECO:0000313" key="9">
    <source>
        <dbReference type="Proteomes" id="UP000694388"/>
    </source>
</evidence>
<dbReference type="Gene3D" id="6.20.250.40">
    <property type="match status" value="1"/>
</dbReference>
<dbReference type="GeneTree" id="ENSGT00950000183025"/>
<proteinExistence type="predicted"/>
<evidence type="ECO:0000256" key="4">
    <source>
        <dbReference type="ARBA" id="ARBA00023054"/>
    </source>
</evidence>
<feature type="domain" description="UBZ1-type" evidence="7">
    <location>
        <begin position="220"/>
        <end position="246"/>
    </location>
</feature>
<sequence>QLSNDLHCCCNDSTLQEELTALTTTNRLLLFHFITSKHCRLKTNNLSCLLLCCSGLFYSQRLKDQLKVPLNWHPAVQIQNQDAYSNIDGNFGPAASPQHTAIPRGISHPEACPATENVSTPESGACALSSPSEGLCGVCNVGAREAVFTTPPSSPRPSTGNVVISQPSAHFSGLLEEQEEQEEQEQSGETSDIRRPPTGNHAPPTTSDFDDSLQQTPGNGKQCPICELAFPPAFDQVEFESHVRGHWKECPMCGNQFPPNYDQELFVKHVHSHFGEAAQQDFQHIHADDTIF</sequence>
<evidence type="ECO:0000256" key="2">
    <source>
        <dbReference type="ARBA" id="ARBA00022771"/>
    </source>
</evidence>
<feature type="region of interest" description="Disordered" evidence="6">
    <location>
        <begin position="175"/>
        <end position="220"/>
    </location>
</feature>
<evidence type="ECO:0000259" key="7">
    <source>
        <dbReference type="PROSITE" id="PS51905"/>
    </source>
</evidence>
<evidence type="ECO:0000256" key="5">
    <source>
        <dbReference type="PROSITE-ProRule" id="PRU01253"/>
    </source>
</evidence>
<keyword evidence="3" id="KW-0862">Zinc</keyword>
<feature type="domain" description="UBZ1-type" evidence="7">
    <location>
        <begin position="247"/>
        <end position="273"/>
    </location>
</feature>
<accession>A0A8C4RB32</accession>